<feature type="coiled-coil region" evidence="1">
    <location>
        <begin position="56"/>
        <end position="83"/>
    </location>
</feature>
<reference evidence="3" key="1">
    <citation type="submission" date="2012-05" db="EMBL/GenBank/DDBJ databases">
        <authorList>
            <person name="Krishnakumar V."/>
            <person name="Cheung F."/>
            <person name="Xiao Y."/>
            <person name="Chan A."/>
            <person name="Moskal W.A."/>
            <person name="Town C.D."/>
        </authorList>
    </citation>
    <scope>NUCLEOTIDE SEQUENCE</scope>
</reference>
<feature type="signal peptide" evidence="2">
    <location>
        <begin position="1"/>
        <end position="21"/>
    </location>
</feature>
<dbReference type="AlphaFoldDB" id="I3S7M1"/>
<reference evidence="4" key="2">
    <citation type="journal article" date="2018" name="Nat. Plants">
        <title>Whole-genome landscape of Medicago truncatula symbiotic genes.</title>
        <authorList>
            <person name="Pecrix Y."/>
            <person name="Gamas P."/>
            <person name="Carrere S."/>
        </authorList>
    </citation>
    <scope>NUCLEOTIDE SEQUENCE</scope>
    <source>
        <tissue evidence="4">Leaves</tissue>
    </source>
</reference>
<sequence>MMLRPLLLVFLLLMFVITSQFEWKQQLMVDVDSTSTISQKQQRFSKGVEIVKEKIILVQEKNIRRLNEVVRHLQQQLQQCRSSNDTRNGTVSL</sequence>
<dbReference type="PANTHER" id="PTHR34564">
    <property type="entry name" value="PEPTIDYL-PROLYL CIS-TRANS ISOMERASE G"/>
    <property type="match status" value="1"/>
</dbReference>
<evidence type="ECO:0000256" key="2">
    <source>
        <dbReference type="SAM" id="SignalP"/>
    </source>
</evidence>
<keyword evidence="1" id="KW-0175">Coiled coil</keyword>
<organism evidence="3">
    <name type="scientific">Medicago truncatula</name>
    <name type="common">Barrel medic</name>
    <name type="synonym">Medicago tribuloides</name>
    <dbReference type="NCBI Taxonomy" id="3880"/>
    <lineage>
        <taxon>Eukaryota</taxon>
        <taxon>Viridiplantae</taxon>
        <taxon>Streptophyta</taxon>
        <taxon>Embryophyta</taxon>
        <taxon>Tracheophyta</taxon>
        <taxon>Spermatophyta</taxon>
        <taxon>Magnoliopsida</taxon>
        <taxon>eudicotyledons</taxon>
        <taxon>Gunneridae</taxon>
        <taxon>Pentapetalae</taxon>
        <taxon>rosids</taxon>
        <taxon>fabids</taxon>
        <taxon>Fabales</taxon>
        <taxon>Fabaceae</taxon>
        <taxon>Papilionoideae</taxon>
        <taxon>50 kb inversion clade</taxon>
        <taxon>NPAAA clade</taxon>
        <taxon>Hologalegina</taxon>
        <taxon>IRL clade</taxon>
        <taxon>Trifolieae</taxon>
        <taxon>Medicago</taxon>
    </lineage>
</organism>
<evidence type="ECO:0008006" key="5">
    <source>
        <dbReference type="Google" id="ProtNLM"/>
    </source>
</evidence>
<evidence type="ECO:0000256" key="1">
    <source>
        <dbReference type="SAM" id="Coils"/>
    </source>
</evidence>
<evidence type="ECO:0000313" key="4">
    <source>
        <dbReference type="EMBL" id="RHN60450.1"/>
    </source>
</evidence>
<feature type="chain" id="PRO_5036283656" description="Transmembrane protein" evidence="2">
    <location>
        <begin position="22"/>
        <end position="93"/>
    </location>
</feature>
<dbReference type="EMBL" id="PSQE01000004">
    <property type="protein sequence ID" value="RHN60450.1"/>
    <property type="molecule type" value="Genomic_DNA"/>
</dbReference>
<dbReference type="Proteomes" id="UP000265566">
    <property type="component" value="Chromosome 4"/>
</dbReference>
<dbReference type="PANTHER" id="PTHR34564:SF3">
    <property type="entry name" value="PEPTIDYL-PROLYL CIS-TRANS ISOMERASE G"/>
    <property type="match status" value="1"/>
</dbReference>
<evidence type="ECO:0000313" key="3">
    <source>
        <dbReference type="EMBL" id="AFK36263.1"/>
    </source>
</evidence>
<protein>
    <recommendedName>
        <fullName evidence="5">Transmembrane protein</fullName>
    </recommendedName>
</protein>
<gene>
    <name evidence="4" type="ORF">MtrunA17_Chr4g0025951</name>
</gene>
<dbReference type="EMBL" id="BT136468">
    <property type="protein sequence ID" value="AFK36263.1"/>
    <property type="molecule type" value="mRNA"/>
</dbReference>
<dbReference type="OrthoDB" id="1930404at2759"/>
<keyword evidence="2" id="KW-0732">Signal</keyword>
<proteinExistence type="evidence at transcript level"/>
<accession>I3S7M1</accession>
<name>I3S7M1_MEDTR</name>
<dbReference type="Gramene" id="rna22762">
    <property type="protein sequence ID" value="RHN60450.1"/>
    <property type="gene ID" value="gene22762"/>
</dbReference>